<reference evidence="1 2" key="1">
    <citation type="submission" date="2014-07" db="EMBL/GenBank/DDBJ databases">
        <title>Draft genome sequence of Thalassospira xiamenensis IB13.</title>
        <authorList>
            <person name="Lai Q."/>
            <person name="Shao Z."/>
        </authorList>
    </citation>
    <scope>NUCLEOTIDE SEQUENCE [LARGE SCALE GENOMIC DNA]</scope>
    <source>
        <strain evidence="1 2">IB13</strain>
    </source>
</reference>
<dbReference type="Proteomes" id="UP000252266">
    <property type="component" value="Unassembled WGS sequence"/>
</dbReference>
<organism evidence="1 2">
    <name type="scientific">Thalassospira xiamenensis</name>
    <dbReference type="NCBI Taxonomy" id="220697"/>
    <lineage>
        <taxon>Bacteria</taxon>
        <taxon>Pseudomonadati</taxon>
        <taxon>Pseudomonadota</taxon>
        <taxon>Alphaproteobacteria</taxon>
        <taxon>Rhodospirillales</taxon>
        <taxon>Thalassospiraceae</taxon>
        <taxon>Thalassospira</taxon>
    </lineage>
</organism>
<dbReference type="AlphaFoldDB" id="A0A367XGC8"/>
<sequence>MIKRTVGWKYPVKMVFSEGIFAGFFQNFPVSIVGHAEKFFLSLLALGRVWWKPVAAFVN</sequence>
<dbReference type="EMBL" id="JPWJ01000001">
    <property type="protein sequence ID" value="RCK52696.1"/>
    <property type="molecule type" value="Genomic_DNA"/>
</dbReference>
<proteinExistence type="predicted"/>
<dbReference type="RefSeq" id="WP_062958333.1">
    <property type="nucleotide sequence ID" value="NZ_JALLPZ010000002.1"/>
</dbReference>
<evidence type="ECO:0000313" key="1">
    <source>
        <dbReference type="EMBL" id="RCK52696.1"/>
    </source>
</evidence>
<gene>
    <name evidence="1" type="ORF">TH44_00220</name>
</gene>
<name>A0A367XGC8_9PROT</name>
<evidence type="ECO:0000313" key="2">
    <source>
        <dbReference type="Proteomes" id="UP000252266"/>
    </source>
</evidence>
<accession>A0A367XGC8</accession>
<protein>
    <submittedName>
        <fullName evidence="1">Uncharacterized protein</fullName>
    </submittedName>
</protein>
<comment type="caution">
    <text evidence="1">The sequence shown here is derived from an EMBL/GenBank/DDBJ whole genome shotgun (WGS) entry which is preliminary data.</text>
</comment>